<dbReference type="PROSITE" id="PS50932">
    <property type="entry name" value="HTH_LACI_2"/>
    <property type="match status" value="1"/>
</dbReference>
<evidence type="ECO:0000256" key="2">
    <source>
        <dbReference type="ARBA" id="ARBA00023015"/>
    </source>
</evidence>
<protein>
    <submittedName>
        <fullName evidence="6">LacI family DNA-binding transcriptional regulator</fullName>
    </submittedName>
</protein>
<evidence type="ECO:0000256" key="3">
    <source>
        <dbReference type="ARBA" id="ARBA00023125"/>
    </source>
</evidence>
<dbReference type="InterPro" id="IPR010982">
    <property type="entry name" value="Lambda_DNA-bd_dom_sf"/>
</dbReference>
<dbReference type="InterPro" id="IPR001761">
    <property type="entry name" value="Peripla_BP/Lac1_sug-bd_dom"/>
</dbReference>
<dbReference type="CDD" id="cd01392">
    <property type="entry name" value="HTH_LacI"/>
    <property type="match status" value="1"/>
</dbReference>
<dbReference type="Pfam" id="PF00532">
    <property type="entry name" value="Peripla_BP_1"/>
    <property type="match status" value="1"/>
</dbReference>
<evidence type="ECO:0000259" key="5">
    <source>
        <dbReference type="PROSITE" id="PS50932"/>
    </source>
</evidence>
<keyword evidence="3 6" id="KW-0238">DNA-binding</keyword>
<sequence length="356" mass="39449">MTTMKEISALAGVSVSTVSLVLNNRDSGRVNTQTAEHIRALAHQLGYKPNQMARSLRTSRTHILGFLSDEVATTPYAGAMISGAQDAASQYGYVIMTVSTDNEAQERHEIAALERYGVDGFFLAKMSNRHSRVPENLSEYPVVLVNSTYDYSSAKKTSIAGVPRYTGIAPDEKRIGYDATKRLIDAGCTRIAYIGCHEPMIAETLRFEGYQDALKDARIEYDSNLCIQVGNNTPALQAVHSLIDKHHPDGFFCFNDARAWYVYDCAARLGQEIGRDIHIVGVDNHRVLAETLSPQLTTIELPHYEMGYWAACKLISMIEEKDTQDFEIPDTTAPLPSLDNDGDVFIQCALIEKESV</sequence>
<keyword evidence="2" id="KW-0805">Transcription regulation</keyword>
<gene>
    <name evidence="6" type="ORF">EJ419_05705</name>
</gene>
<organism evidence="6 7">
    <name type="scientific">Alloscardovia theropitheci</name>
    <dbReference type="NCBI Taxonomy" id="2496842"/>
    <lineage>
        <taxon>Bacteria</taxon>
        <taxon>Bacillati</taxon>
        <taxon>Actinomycetota</taxon>
        <taxon>Actinomycetes</taxon>
        <taxon>Bifidobacteriales</taxon>
        <taxon>Bifidobacteriaceae</taxon>
        <taxon>Alloscardovia</taxon>
    </lineage>
</organism>
<dbReference type="GO" id="GO:0000976">
    <property type="term" value="F:transcription cis-regulatory region binding"/>
    <property type="evidence" value="ECO:0007669"/>
    <property type="project" value="TreeGrafter"/>
</dbReference>
<dbReference type="Proteomes" id="UP000291289">
    <property type="component" value="Unassembled WGS sequence"/>
</dbReference>
<dbReference type="CDD" id="cd06288">
    <property type="entry name" value="PBP1_sucrose_transcription_regulator"/>
    <property type="match status" value="1"/>
</dbReference>
<dbReference type="InterPro" id="IPR028082">
    <property type="entry name" value="Peripla_BP_I"/>
</dbReference>
<name>A0A4R0QNZ1_9BIFI</name>
<evidence type="ECO:0000256" key="1">
    <source>
        <dbReference type="ARBA" id="ARBA00022491"/>
    </source>
</evidence>
<dbReference type="AlphaFoldDB" id="A0A4R0QNZ1"/>
<dbReference type="SMART" id="SM00354">
    <property type="entry name" value="HTH_LACI"/>
    <property type="match status" value="1"/>
</dbReference>
<dbReference type="GO" id="GO:0003700">
    <property type="term" value="F:DNA-binding transcription factor activity"/>
    <property type="evidence" value="ECO:0007669"/>
    <property type="project" value="TreeGrafter"/>
</dbReference>
<dbReference type="EMBL" id="RXLP01000023">
    <property type="protein sequence ID" value="TCD53932.1"/>
    <property type="molecule type" value="Genomic_DNA"/>
</dbReference>
<dbReference type="PANTHER" id="PTHR30146:SF148">
    <property type="entry name" value="HTH-TYPE TRANSCRIPTIONAL REPRESSOR PURR-RELATED"/>
    <property type="match status" value="1"/>
</dbReference>
<keyword evidence="7" id="KW-1185">Reference proteome</keyword>
<comment type="caution">
    <text evidence="6">The sequence shown here is derived from an EMBL/GenBank/DDBJ whole genome shotgun (WGS) entry which is preliminary data.</text>
</comment>
<evidence type="ECO:0000313" key="6">
    <source>
        <dbReference type="EMBL" id="TCD53932.1"/>
    </source>
</evidence>
<feature type="domain" description="HTH lacI-type" evidence="5">
    <location>
        <begin position="2"/>
        <end position="58"/>
    </location>
</feature>
<keyword evidence="1" id="KW-0678">Repressor</keyword>
<dbReference type="Gene3D" id="1.10.260.40">
    <property type="entry name" value="lambda repressor-like DNA-binding domains"/>
    <property type="match status" value="1"/>
</dbReference>
<evidence type="ECO:0000256" key="4">
    <source>
        <dbReference type="ARBA" id="ARBA00023163"/>
    </source>
</evidence>
<keyword evidence="4" id="KW-0804">Transcription</keyword>
<reference evidence="6 7" key="1">
    <citation type="submission" date="2018-12" db="EMBL/GenBank/DDBJ databases">
        <title>Alloscrdovia theropitheci sp. nov: a novel taxon from the feces of the bleeding-herat monkey (Theropithecus geleda).</title>
        <authorList>
            <person name="Modesto M."/>
        </authorList>
    </citation>
    <scope>NUCLEOTIDE SEQUENCE [LARGE SCALE GENOMIC DNA]</scope>
    <source>
        <strain evidence="6 7">GLDI4/2</strain>
    </source>
</reference>
<proteinExistence type="predicted"/>
<dbReference type="Pfam" id="PF00356">
    <property type="entry name" value="LacI"/>
    <property type="match status" value="1"/>
</dbReference>
<dbReference type="PANTHER" id="PTHR30146">
    <property type="entry name" value="LACI-RELATED TRANSCRIPTIONAL REPRESSOR"/>
    <property type="match status" value="1"/>
</dbReference>
<evidence type="ECO:0000313" key="7">
    <source>
        <dbReference type="Proteomes" id="UP000291289"/>
    </source>
</evidence>
<dbReference type="SUPFAM" id="SSF47413">
    <property type="entry name" value="lambda repressor-like DNA-binding domains"/>
    <property type="match status" value="1"/>
</dbReference>
<accession>A0A4R0QNZ1</accession>
<dbReference type="SUPFAM" id="SSF53822">
    <property type="entry name" value="Periplasmic binding protein-like I"/>
    <property type="match status" value="1"/>
</dbReference>
<dbReference type="RefSeq" id="WP_131284523.1">
    <property type="nucleotide sequence ID" value="NZ_RXLP01000023.1"/>
</dbReference>
<dbReference type="OrthoDB" id="9798934at2"/>
<dbReference type="InterPro" id="IPR000843">
    <property type="entry name" value="HTH_LacI"/>
</dbReference>
<dbReference type="Gene3D" id="3.40.50.2300">
    <property type="match status" value="2"/>
</dbReference>